<dbReference type="Pfam" id="PF13247">
    <property type="entry name" value="Fer4_11"/>
    <property type="match status" value="1"/>
</dbReference>
<evidence type="ECO:0000256" key="4">
    <source>
        <dbReference type="ARBA" id="ARBA00023014"/>
    </source>
</evidence>
<gene>
    <name evidence="7" type="ORF">FVW20_11020</name>
</gene>
<dbReference type="CDD" id="cd16371">
    <property type="entry name" value="DMSOR_beta_like"/>
    <property type="match status" value="1"/>
</dbReference>
<dbReference type="PANTHER" id="PTHR43177">
    <property type="entry name" value="PROTEIN NRFC"/>
    <property type="match status" value="1"/>
</dbReference>
<sequence>MKKQLGFLVDTEKCIGCFTCAMACKNVYHQQKGIVWRQVHPMGESIYPHRERAWLSLACNHCENPVCLEQCPVKAYTKREDGIVVHDQDACIGCGNCVRSCPYGAPRMNPVEKRAEKCSMCWQRIDAGLDPACVHSCPVGALSIADISTARLDGWVQYPAGYPEPKRLNPSTRFKAPRQPREVRRNDA</sequence>
<dbReference type="Gene3D" id="3.30.70.20">
    <property type="match status" value="2"/>
</dbReference>
<reference evidence="7 8" key="1">
    <citation type="submission" date="2019-08" db="EMBL/GenBank/DDBJ databases">
        <authorList>
            <person name="Luo N."/>
        </authorList>
    </citation>
    <scope>NUCLEOTIDE SEQUENCE [LARGE SCALE GENOMIC DNA]</scope>
    <source>
        <strain evidence="7 8">NCIMB 9442</strain>
    </source>
</reference>
<dbReference type="InterPro" id="IPR017896">
    <property type="entry name" value="4Fe4S_Fe-S-bd"/>
</dbReference>
<keyword evidence="8" id="KW-1185">Reference proteome</keyword>
<comment type="caution">
    <text evidence="7">The sequence shown here is derived from an EMBL/GenBank/DDBJ whole genome shotgun (WGS) entry which is preliminary data.</text>
</comment>
<dbReference type="RefSeq" id="WP_196609602.1">
    <property type="nucleotide sequence ID" value="NZ_VRYY01000314.1"/>
</dbReference>
<organism evidence="7 8">
    <name type="scientific">Nitratidesulfovibrio oxamicus</name>
    <dbReference type="NCBI Taxonomy" id="32016"/>
    <lineage>
        <taxon>Bacteria</taxon>
        <taxon>Pseudomonadati</taxon>
        <taxon>Thermodesulfobacteriota</taxon>
        <taxon>Desulfovibrionia</taxon>
        <taxon>Desulfovibrionales</taxon>
        <taxon>Desulfovibrionaceae</taxon>
        <taxon>Nitratidesulfovibrio</taxon>
    </lineage>
</organism>
<dbReference type="Proteomes" id="UP001194469">
    <property type="component" value="Unassembled WGS sequence"/>
</dbReference>
<dbReference type="PROSITE" id="PS51379">
    <property type="entry name" value="4FE4S_FER_2"/>
    <property type="match status" value="2"/>
</dbReference>
<keyword evidence="3" id="KW-0408">Iron</keyword>
<keyword evidence="1" id="KW-0004">4Fe-4S</keyword>
<evidence type="ECO:0000256" key="3">
    <source>
        <dbReference type="ARBA" id="ARBA00023004"/>
    </source>
</evidence>
<accession>A0ABS0J522</accession>
<evidence type="ECO:0000313" key="8">
    <source>
        <dbReference type="Proteomes" id="UP001194469"/>
    </source>
</evidence>
<feature type="compositionally biased region" description="Basic and acidic residues" evidence="5">
    <location>
        <begin position="179"/>
        <end position="188"/>
    </location>
</feature>
<keyword evidence="2" id="KW-0479">Metal-binding</keyword>
<evidence type="ECO:0000259" key="6">
    <source>
        <dbReference type="PROSITE" id="PS51379"/>
    </source>
</evidence>
<keyword evidence="4" id="KW-0411">Iron-sulfur</keyword>
<dbReference type="SUPFAM" id="SSF54862">
    <property type="entry name" value="4Fe-4S ferredoxins"/>
    <property type="match status" value="1"/>
</dbReference>
<dbReference type="PROSITE" id="PS00198">
    <property type="entry name" value="4FE4S_FER_1"/>
    <property type="match status" value="1"/>
</dbReference>
<dbReference type="PANTHER" id="PTHR43177:SF9">
    <property type="entry name" value="PROTEIN NRFC"/>
    <property type="match status" value="1"/>
</dbReference>
<evidence type="ECO:0000256" key="1">
    <source>
        <dbReference type="ARBA" id="ARBA00022485"/>
    </source>
</evidence>
<dbReference type="InterPro" id="IPR017900">
    <property type="entry name" value="4Fe4S_Fe_S_CS"/>
</dbReference>
<feature type="domain" description="4Fe-4S ferredoxin-type" evidence="6">
    <location>
        <begin position="5"/>
        <end position="33"/>
    </location>
</feature>
<proteinExistence type="predicted"/>
<name>A0ABS0J522_9BACT</name>
<evidence type="ECO:0000313" key="7">
    <source>
        <dbReference type="EMBL" id="MBG3877532.1"/>
    </source>
</evidence>
<evidence type="ECO:0000256" key="2">
    <source>
        <dbReference type="ARBA" id="ARBA00022723"/>
    </source>
</evidence>
<protein>
    <submittedName>
        <fullName evidence="7">4Fe-4S dicluster domain-containing protein</fullName>
    </submittedName>
</protein>
<dbReference type="EMBL" id="VRYY01000314">
    <property type="protein sequence ID" value="MBG3877532.1"/>
    <property type="molecule type" value="Genomic_DNA"/>
</dbReference>
<feature type="region of interest" description="Disordered" evidence="5">
    <location>
        <begin position="166"/>
        <end position="188"/>
    </location>
</feature>
<dbReference type="InterPro" id="IPR050954">
    <property type="entry name" value="ET_IronSulfur_Cluster-Binding"/>
</dbReference>
<feature type="domain" description="4Fe-4S ferredoxin-type" evidence="6">
    <location>
        <begin position="82"/>
        <end position="111"/>
    </location>
</feature>
<dbReference type="Pfam" id="PF12800">
    <property type="entry name" value="Fer4_4"/>
    <property type="match status" value="1"/>
</dbReference>
<evidence type="ECO:0000256" key="5">
    <source>
        <dbReference type="SAM" id="MobiDB-lite"/>
    </source>
</evidence>